<keyword evidence="4" id="KW-0808">Transferase</keyword>
<evidence type="ECO:0000256" key="3">
    <source>
        <dbReference type="ARBA" id="ARBA00022553"/>
    </source>
</evidence>
<proteinExistence type="predicted"/>
<dbReference type="AlphaFoldDB" id="A0A0F8ZKK3"/>
<name>A0A0F8ZKK3_9ZZZZ</name>
<dbReference type="EC" id="2.7.13.3" evidence="2"/>
<dbReference type="PANTHER" id="PTHR43304">
    <property type="entry name" value="PHYTOCHROME-LIKE PROTEIN CPH1"/>
    <property type="match status" value="1"/>
</dbReference>
<evidence type="ECO:0000256" key="5">
    <source>
        <dbReference type="ARBA" id="ARBA00022777"/>
    </source>
</evidence>
<dbReference type="PROSITE" id="PS50112">
    <property type="entry name" value="PAS"/>
    <property type="match status" value="2"/>
</dbReference>
<feature type="domain" description="PAS" evidence="7">
    <location>
        <begin position="29"/>
        <end position="99"/>
    </location>
</feature>
<evidence type="ECO:0000259" key="8">
    <source>
        <dbReference type="PROSITE" id="PS50113"/>
    </source>
</evidence>
<reference evidence="9" key="1">
    <citation type="journal article" date="2015" name="Nature">
        <title>Complex archaea that bridge the gap between prokaryotes and eukaryotes.</title>
        <authorList>
            <person name="Spang A."/>
            <person name="Saw J.H."/>
            <person name="Jorgensen S.L."/>
            <person name="Zaremba-Niedzwiedzka K."/>
            <person name="Martijn J."/>
            <person name="Lind A.E."/>
            <person name="van Eijk R."/>
            <person name="Schleper C."/>
            <person name="Guy L."/>
            <person name="Ettema T.J."/>
        </authorList>
    </citation>
    <scope>NUCLEOTIDE SEQUENCE</scope>
</reference>
<dbReference type="PROSITE" id="PS50113">
    <property type="entry name" value="PAC"/>
    <property type="match status" value="1"/>
</dbReference>
<dbReference type="CDD" id="cd00130">
    <property type="entry name" value="PAS"/>
    <property type="match status" value="1"/>
</dbReference>
<feature type="domain" description="PAS" evidence="7">
    <location>
        <begin position="157"/>
        <end position="197"/>
    </location>
</feature>
<dbReference type="SUPFAM" id="SSF55785">
    <property type="entry name" value="PYP-like sensor domain (PAS domain)"/>
    <property type="match status" value="2"/>
</dbReference>
<evidence type="ECO:0000256" key="1">
    <source>
        <dbReference type="ARBA" id="ARBA00000085"/>
    </source>
</evidence>
<dbReference type="InterPro" id="IPR000700">
    <property type="entry name" value="PAS-assoc_C"/>
</dbReference>
<dbReference type="InterPro" id="IPR000014">
    <property type="entry name" value="PAS"/>
</dbReference>
<dbReference type="NCBIfam" id="TIGR00229">
    <property type="entry name" value="sensory_box"/>
    <property type="match status" value="1"/>
</dbReference>
<comment type="caution">
    <text evidence="9">The sequence shown here is derived from an EMBL/GenBank/DDBJ whole genome shotgun (WGS) entry which is preliminary data.</text>
</comment>
<evidence type="ECO:0000256" key="2">
    <source>
        <dbReference type="ARBA" id="ARBA00012438"/>
    </source>
</evidence>
<evidence type="ECO:0000256" key="4">
    <source>
        <dbReference type="ARBA" id="ARBA00022679"/>
    </source>
</evidence>
<dbReference type="EMBL" id="LAZR01059846">
    <property type="protein sequence ID" value="KKK66929.1"/>
    <property type="molecule type" value="Genomic_DNA"/>
</dbReference>
<sequence>MKVKEKSKKSGVRVKAKAQDSKLTESLKSENHFQSVAESATDAIITINKSGHIVFWNKAAKIIFGYSSKEVIGKPLHVIIPRRFRNPHNEAIERVVSGNPSKIIGKTAVLEGLKKDGTEFPLELSLSTRKVNSETYFTAIIRDITKRKKTEEKLQKSEEFYRVLLSIISDTVLITNDKGDFTWICPNVATIFGYSKE</sequence>
<comment type="catalytic activity">
    <reaction evidence="1">
        <text>ATP + protein L-histidine = ADP + protein N-phospho-L-histidine.</text>
        <dbReference type="EC" id="2.7.13.3"/>
    </reaction>
</comment>
<feature type="compositionally biased region" description="Basic residues" evidence="6">
    <location>
        <begin position="1"/>
        <end position="16"/>
    </location>
</feature>
<evidence type="ECO:0000256" key="6">
    <source>
        <dbReference type="SAM" id="MobiDB-lite"/>
    </source>
</evidence>
<dbReference type="GO" id="GO:0004673">
    <property type="term" value="F:protein histidine kinase activity"/>
    <property type="evidence" value="ECO:0007669"/>
    <property type="project" value="UniProtKB-EC"/>
</dbReference>
<dbReference type="SMART" id="SM00091">
    <property type="entry name" value="PAS"/>
    <property type="match status" value="1"/>
</dbReference>
<dbReference type="Pfam" id="PF13426">
    <property type="entry name" value="PAS_9"/>
    <property type="match status" value="1"/>
</dbReference>
<accession>A0A0F8ZKK3</accession>
<organism evidence="9">
    <name type="scientific">marine sediment metagenome</name>
    <dbReference type="NCBI Taxonomy" id="412755"/>
    <lineage>
        <taxon>unclassified sequences</taxon>
        <taxon>metagenomes</taxon>
        <taxon>ecological metagenomes</taxon>
    </lineage>
</organism>
<gene>
    <name evidence="9" type="ORF">LCGC14_2959170</name>
</gene>
<feature type="domain" description="PAC" evidence="8">
    <location>
        <begin position="106"/>
        <end position="156"/>
    </location>
</feature>
<dbReference type="InterPro" id="IPR052162">
    <property type="entry name" value="Sensor_kinase/Photoreceptor"/>
</dbReference>
<keyword evidence="3" id="KW-0597">Phosphoprotein</keyword>
<dbReference type="InterPro" id="IPR035965">
    <property type="entry name" value="PAS-like_dom_sf"/>
</dbReference>
<evidence type="ECO:0000313" key="9">
    <source>
        <dbReference type="EMBL" id="KKK66929.1"/>
    </source>
</evidence>
<feature type="non-terminal residue" evidence="9">
    <location>
        <position position="197"/>
    </location>
</feature>
<evidence type="ECO:0000259" key="7">
    <source>
        <dbReference type="PROSITE" id="PS50112"/>
    </source>
</evidence>
<dbReference type="Gene3D" id="3.30.450.20">
    <property type="entry name" value="PAS domain"/>
    <property type="match status" value="2"/>
</dbReference>
<protein>
    <recommendedName>
        <fullName evidence="2">histidine kinase</fullName>
        <ecNumber evidence="2">2.7.13.3</ecNumber>
    </recommendedName>
</protein>
<feature type="region of interest" description="Disordered" evidence="6">
    <location>
        <begin position="1"/>
        <end position="23"/>
    </location>
</feature>
<dbReference type="PANTHER" id="PTHR43304:SF1">
    <property type="entry name" value="PAC DOMAIN-CONTAINING PROTEIN"/>
    <property type="match status" value="1"/>
</dbReference>
<keyword evidence="5" id="KW-0418">Kinase</keyword>